<organism evidence="2 3">
    <name type="scientific">Liquidambar formosana</name>
    <name type="common">Formosan gum</name>
    <dbReference type="NCBI Taxonomy" id="63359"/>
    <lineage>
        <taxon>Eukaryota</taxon>
        <taxon>Viridiplantae</taxon>
        <taxon>Streptophyta</taxon>
        <taxon>Embryophyta</taxon>
        <taxon>Tracheophyta</taxon>
        <taxon>Spermatophyta</taxon>
        <taxon>Magnoliopsida</taxon>
        <taxon>eudicotyledons</taxon>
        <taxon>Gunneridae</taxon>
        <taxon>Pentapetalae</taxon>
        <taxon>Saxifragales</taxon>
        <taxon>Altingiaceae</taxon>
        <taxon>Liquidambar</taxon>
    </lineage>
</organism>
<dbReference type="Proteomes" id="UP001415857">
    <property type="component" value="Unassembled WGS sequence"/>
</dbReference>
<name>A0AAP0R6X2_LIQFO</name>
<accession>A0AAP0R6X2</accession>
<gene>
    <name evidence="2" type="ORF">L1049_010247</name>
</gene>
<keyword evidence="3" id="KW-1185">Reference proteome</keyword>
<evidence type="ECO:0000256" key="1">
    <source>
        <dbReference type="SAM" id="Phobius"/>
    </source>
</evidence>
<keyword evidence="1" id="KW-0812">Transmembrane</keyword>
<feature type="transmembrane region" description="Helical" evidence="1">
    <location>
        <begin position="79"/>
        <end position="98"/>
    </location>
</feature>
<reference evidence="2 3" key="1">
    <citation type="journal article" date="2024" name="Plant J.">
        <title>Genome sequences and population genomics reveal climatic adaptation and genomic divergence between two closely related sweetgum species.</title>
        <authorList>
            <person name="Xu W.Q."/>
            <person name="Ren C.Q."/>
            <person name="Zhang X.Y."/>
            <person name="Comes H.P."/>
            <person name="Liu X.H."/>
            <person name="Li Y.G."/>
            <person name="Kettle C.J."/>
            <person name="Jalonen R."/>
            <person name="Gaisberger H."/>
            <person name="Ma Y.Z."/>
            <person name="Qiu Y.X."/>
        </authorList>
    </citation>
    <scope>NUCLEOTIDE SEQUENCE [LARGE SCALE GENOMIC DNA]</scope>
    <source>
        <strain evidence="2">Hangzhou</strain>
    </source>
</reference>
<evidence type="ECO:0000313" key="3">
    <source>
        <dbReference type="Proteomes" id="UP001415857"/>
    </source>
</evidence>
<proteinExistence type="predicted"/>
<dbReference type="AlphaFoldDB" id="A0AAP0R6X2"/>
<comment type="caution">
    <text evidence="2">The sequence shown here is derived from an EMBL/GenBank/DDBJ whole genome shotgun (WGS) entry which is preliminary data.</text>
</comment>
<dbReference type="EMBL" id="JBBPBK010000016">
    <property type="protein sequence ID" value="KAK9267811.1"/>
    <property type="molecule type" value="Genomic_DNA"/>
</dbReference>
<keyword evidence="1" id="KW-1133">Transmembrane helix</keyword>
<protein>
    <submittedName>
        <fullName evidence="2">Uncharacterized protein</fullName>
    </submittedName>
</protein>
<keyword evidence="1" id="KW-0472">Membrane</keyword>
<evidence type="ECO:0000313" key="2">
    <source>
        <dbReference type="EMBL" id="KAK9267811.1"/>
    </source>
</evidence>
<sequence length="112" mass="11925">MFGFVGGDFLEDLEALFSANGGGDAGELGEDFDETALAGEEGFVDGSEDDGGGGGDVALDRSFLPVAASATASAVFMDFVGVFLMILDTISWLFLLLFRQNRERQRDRDRGS</sequence>